<comment type="caution">
    <text evidence="2">The sequence shown here is derived from an EMBL/GenBank/DDBJ whole genome shotgun (WGS) entry which is preliminary data.</text>
</comment>
<feature type="transmembrane region" description="Helical" evidence="1">
    <location>
        <begin position="145"/>
        <end position="163"/>
    </location>
</feature>
<organism evidence="2 3">
    <name type="scientific">Candidatus Sungiibacteriota bacterium</name>
    <dbReference type="NCBI Taxonomy" id="2750080"/>
    <lineage>
        <taxon>Bacteria</taxon>
        <taxon>Candidatus Sungiibacteriota</taxon>
    </lineage>
</organism>
<evidence type="ECO:0000313" key="3">
    <source>
        <dbReference type="Proteomes" id="UP000709672"/>
    </source>
</evidence>
<dbReference type="Proteomes" id="UP000709672">
    <property type="component" value="Unassembled WGS sequence"/>
</dbReference>
<dbReference type="EMBL" id="JACPHQ010000011">
    <property type="protein sequence ID" value="MBI2465779.1"/>
    <property type="molecule type" value="Genomic_DNA"/>
</dbReference>
<reference evidence="2" key="1">
    <citation type="submission" date="2020-07" db="EMBL/GenBank/DDBJ databases">
        <title>Huge and variable diversity of episymbiotic CPR bacteria and DPANN archaea in groundwater ecosystems.</title>
        <authorList>
            <person name="He C.Y."/>
            <person name="Keren R."/>
            <person name="Whittaker M."/>
            <person name="Farag I.F."/>
            <person name="Doudna J."/>
            <person name="Cate J.H.D."/>
            <person name="Banfield J.F."/>
        </authorList>
    </citation>
    <scope>NUCLEOTIDE SEQUENCE</scope>
    <source>
        <strain evidence="2">NC_groundwater_418_Ag_B-0.1um_45_10</strain>
    </source>
</reference>
<dbReference type="AlphaFoldDB" id="A0A932DSE2"/>
<protein>
    <submittedName>
        <fullName evidence="2">Uncharacterized protein</fullName>
    </submittedName>
</protein>
<gene>
    <name evidence="2" type="ORF">HYV66_00935</name>
</gene>
<sequence>MWREGLILLAGTITGWLLRPNPVGSLKLAYIQVVQLMLEKQNDFSLLFGRELFPLAPQTLFQNFSGFMLLWLLAVGVLIWSRHHFKNQTLQFRTLIYSGMILSVIFFLLTILVARRAHDFWIPFGTIFIAAIFSVIMAQAKLRPTVAGIVVLVFFFLLVYTPWRNSISLEERAISPDKFKEAALWLKNNSQPGDIVFNLRWSDFPMLFFWNDKNYYIGGMDPIFQYVYNPEMYWRFHYLSADEVTKYTCPAPACTKEMLEDTYMVLKNNFKAKYVFLEKQRNPLIYYYLESTPENYQKKIDTVAEAVYEIK</sequence>
<keyword evidence="1" id="KW-1133">Transmembrane helix</keyword>
<keyword evidence="1" id="KW-0472">Membrane</keyword>
<evidence type="ECO:0000256" key="1">
    <source>
        <dbReference type="SAM" id="Phobius"/>
    </source>
</evidence>
<feature type="transmembrane region" description="Helical" evidence="1">
    <location>
        <begin position="60"/>
        <end position="80"/>
    </location>
</feature>
<evidence type="ECO:0000313" key="2">
    <source>
        <dbReference type="EMBL" id="MBI2465779.1"/>
    </source>
</evidence>
<accession>A0A932DSE2</accession>
<feature type="transmembrane region" description="Helical" evidence="1">
    <location>
        <begin position="120"/>
        <end position="138"/>
    </location>
</feature>
<proteinExistence type="predicted"/>
<name>A0A932DSE2_9BACT</name>
<keyword evidence="1" id="KW-0812">Transmembrane</keyword>
<feature type="transmembrane region" description="Helical" evidence="1">
    <location>
        <begin position="92"/>
        <end position="114"/>
    </location>
</feature>